<sequence length="201" mass="22865">MEEKKNVFKIYNIIADWFAANRPQELMEKAYLDKLIQLTGKDAHILDLGCGTGKPMMHYLIGQGLQVTGIDGSHRILEIAKQNLPSAVFIQADMRTLRLNRKFHAIIAWHSFFHLPAEDQPAMFEVFKDHLHDKGILIFTSGTEHGEAWGMNGGENLFHASLNRDQYQTLLEAHHFQVIAYQENDPQCGNATVWIAQLSLP</sequence>
<dbReference type="Pfam" id="PF13649">
    <property type="entry name" value="Methyltransf_25"/>
    <property type="match status" value="1"/>
</dbReference>
<dbReference type="GO" id="GO:0008168">
    <property type="term" value="F:methyltransferase activity"/>
    <property type="evidence" value="ECO:0007669"/>
    <property type="project" value="UniProtKB-KW"/>
</dbReference>
<dbReference type="EMBL" id="CP001699">
    <property type="protein sequence ID" value="ACU59258.1"/>
    <property type="molecule type" value="Genomic_DNA"/>
</dbReference>
<protein>
    <submittedName>
        <fullName evidence="4">Methyltransferase type 11</fullName>
    </submittedName>
</protein>
<dbReference type="AlphaFoldDB" id="A0A979G269"/>
<dbReference type="OrthoDB" id="597202at2"/>
<dbReference type="PANTHER" id="PTHR43861">
    <property type="entry name" value="TRANS-ACONITATE 2-METHYLTRANSFERASE-RELATED"/>
    <property type="match status" value="1"/>
</dbReference>
<gene>
    <name evidence="4" type="ordered locus">Cpin_1762</name>
</gene>
<evidence type="ECO:0000313" key="4">
    <source>
        <dbReference type="EMBL" id="ACU59258.1"/>
    </source>
</evidence>
<dbReference type="KEGG" id="cpi:Cpin_1762"/>
<dbReference type="Gene3D" id="3.40.50.150">
    <property type="entry name" value="Vaccinia Virus protein VP39"/>
    <property type="match status" value="1"/>
</dbReference>
<dbReference type="CDD" id="cd02440">
    <property type="entry name" value="AdoMet_MTases"/>
    <property type="match status" value="1"/>
</dbReference>
<evidence type="ECO:0000313" key="5">
    <source>
        <dbReference type="Proteomes" id="UP000002215"/>
    </source>
</evidence>
<accession>A0A979G269</accession>
<evidence type="ECO:0000256" key="2">
    <source>
        <dbReference type="ARBA" id="ARBA00022679"/>
    </source>
</evidence>
<keyword evidence="1 4" id="KW-0489">Methyltransferase</keyword>
<evidence type="ECO:0000259" key="3">
    <source>
        <dbReference type="Pfam" id="PF13649"/>
    </source>
</evidence>
<dbReference type="Proteomes" id="UP000002215">
    <property type="component" value="Chromosome"/>
</dbReference>
<evidence type="ECO:0000256" key="1">
    <source>
        <dbReference type="ARBA" id="ARBA00022603"/>
    </source>
</evidence>
<dbReference type="SUPFAM" id="SSF53335">
    <property type="entry name" value="S-adenosyl-L-methionine-dependent methyltransferases"/>
    <property type="match status" value="1"/>
</dbReference>
<dbReference type="GO" id="GO:0032259">
    <property type="term" value="P:methylation"/>
    <property type="evidence" value="ECO:0007669"/>
    <property type="project" value="UniProtKB-KW"/>
</dbReference>
<reference evidence="5" key="1">
    <citation type="submission" date="2009-08" db="EMBL/GenBank/DDBJ databases">
        <title>The complete genome of Chitinophaga pinensis DSM 2588.</title>
        <authorList>
            <consortium name="US DOE Joint Genome Institute (JGI-PGF)"/>
            <person name="Lucas S."/>
            <person name="Copeland A."/>
            <person name="Lapidus A."/>
            <person name="Glavina del Rio T."/>
            <person name="Dalin E."/>
            <person name="Tice H."/>
            <person name="Bruce D."/>
            <person name="Goodwin L."/>
            <person name="Pitluck S."/>
            <person name="Kyrpides N."/>
            <person name="Mavromatis K."/>
            <person name="Ivanova N."/>
            <person name="Mikhailova N."/>
            <person name="Sims D."/>
            <person name="Meinche L."/>
            <person name="Brettin T."/>
            <person name="Detter J.C."/>
            <person name="Han C."/>
            <person name="Larimer F."/>
            <person name="Land M."/>
            <person name="Hauser L."/>
            <person name="Markowitz V."/>
            <person name="Cheng J.-F."/>
            <person name="Hugenholtz P."/>
            <person name="Woyke T."/>
            <person name="Wu D."/>
            <person name="Spring S."/>
            <person name="Klenk H.-P."/>
            <person name="Eisen J.A."/>
        </authorList>
    </citation>
    <scope>NUCLEOTIDE SEQUENCE [LARGE SCALE GENOMIC DNA]</scope>
    <source>
        <strain evidence="5">ATCC 43595 / DSM 2588 / LMG 13176 / NBRC 15968 / NCIMB 11800 / UQM 2034</strain>
    </source>
</reference>
<dbReference type="RefSeq" id="WP_012789434.1">
    <property type="nucleotide sequence ID" value="NC_013132.1"/>
</dbReference>
<name>A0A979G269_CHIPD</name>
<dbReference type="PANTHER" id="PTHR43861:SF1">
    <property type="entry name" value="TRANS-ACONITATE 2-METHYLTRANSFERASE"/>
    <property type="match status" value="1"/>
</dbReference>
<dbReference type="InterPro" id="IPR029063">
    <property type="entry name" value="SAM-dependent_MTases_sf"/>
</dbReference>
<organism evidence="4 5">
    <name type="scientific">Chitinophaga pinensis (strain ATCC 43595 / DSM 2588 / LMG 13176 / NBRC 15968 / NCIMB 11800 / UQM 2034)</name>
    <dbReference type="NCBI Taxonomy" id="485918"/>
    <lineage>
        <taxon>Bacteria</taxon>
        <taxon>Pseudomonadati</taxon>
        <taxon>Bacteroidota</taxon>
        <taxon>Chitinophagia</taxon>
        <taxon>Chitinophagales</taxon>
        <taxon>Chitinophagaceae</taxon>
        <taxon>Chitinophaga</taxon>
    </lineage>
</organism>
<keyword evidence="2" id="KW-0808">Transferase</keyword>
<dbReference type="InterPro" id="IPR041698">
    <property type="entry name" value="Methyltransf_25"/>
</dbReference>
<feature type="domain" description="Methyltransferase" evidence="3">
    <location>
        <begin position="45"/>
        <end position="135"/>
    </location>
</feature>
<proteinExistence type="predicted"/>
<reference evidence="4 5" key="2">
    <citation type="journal article" date="2010" name="Stand. Genomic Sci.">
        <title>Complete genome sequence of Chitinophaga pinensis type strain (UQM 2034).</title>
        <authorList>
            <person name="Glavina Del Rio T."/>
            <person name="Abt B."/>
            <person name="Spring S."/>
            <person name="Lapidus A."/>
            <person name="Nolan M."/>
            <person name="Tice H."/>
            <person name="Copeland A."/>
            <person name="Cheng J.F."/>
            <person name="Chen F."/>
            <person name="Bruce D."/>
            <person name="Goodwin L."/>
            <person name="Pitluck S."/>
            <person name="Ivanova N."/>
            <person name="Mavromatis K."/>
            <person name="Mikhailova N."/>
            <person name="Pati A."/>
            <person name="Chen A."/>
            <person name="Palaniappan K."/>
            <person name="Land M."/>
            <person name="Hauser L."/>
            <person name="Chang Y.J."/>
            <person name="Jeffries C.D."/>
            <person name="Chain P."/>
            <person name="Saunders E."/>
            <person name="Detter J.C."/>
            <person name="Brettin T."/>
            <person name="Rohde M."/>
            <person name="Goker M."/>
            <person name="Bristow J."/>
            <person name="Eisen J.A."/>
            <person name="Markowitz V."/>
            <person name="Hugenholtz P."/>
            <person name="Kyrpides N.C."/>
            <person name="Klenk H.P."/>
            <person name="Lucas S."/>
        </authorList>
    </citation>
    <scope>NUCLEOTIDE SEQUENCE [LARGE SCALE GENOMIC DNA]</scope>
    <source>
        <strain evidence="5">ATCC 43595 / DSM 2588 / LMG 13176 / NBRC 15968 / NCIMB 11800 / UQM 2034</strain>
    </source>
</reference>